<sequence length="86" mass="9474">MAISKTSGTGPKTAGRPNIIVSEARVVYTKSFVGKTLQVVNIFLRDLSFDFNEAWVVLINSFVGVGKSLQVVKVLYRDLSFDFSEA</sequence>
<dbReference type="Proteomes" id="UP000006882">
    <property type="component" value="Chromosome G1"/>
</dbReference>
<dbReference type="EMBL" id="CM007651">
    <property type="protein sequence ID" value="ONI26455.1"/>
    <property type="molecule type" value="Genomic_DNA"/>
</dbReference>
<keyword evidence="2" id="KW-1185">Reference proteome</keyword>
<reference evidence="1 2" key="1">
    <citation type="journal article" date="2013" name="Nat. Genet.">
        <title>The high-quality draft genome of peach (Prunus persica) identifies unique patterns of genetic diversity, domestication and genome evolution.</title>
        <authorList>
            <consortium name="International Peach Genome Initiative"/>
            <person name="Verde I."/>
            <person name="Abbott A.G."/>
            <person name="Scalabrin S."/>
            <person name="Jung S."/>
            <person name="Shu S."/>
            <person name="Marroni F."/>
            <person name="Zhebentyayeva T."/>
            <person name="Dettori M.T."/>
            <person name="Grimwood J."/>
            <person name="Cattonaro F."/>
            <person name="Zuccolo A."/>
            <person name="Rossini L."/>
            <person name="Jenkins J."/>
            <person name="Vendramin E."/>
            <person name="Meisel L.A."/>
            <person name="Decroocq V."/>
            <person name="Sosinski B."/>
            <person name="Prochnik S."/>
            <person name="Mitros T."/>
            <person name="Policriti A."/>
            <person name="Cipriani G."/>
            <person name="Dondini L."/>
            <person name="Ficklin S."/>
            <person name="Goodstein D.M."/>
            <person name="Xuan P."/>
            <person name="Del Fabbro C."/>
            <person name="Aramini V."/>
            <person name="Copetti D."/>
            <person name="Gonzalez S."/>
            <person name="Horner D.S."/>
            <person name="Falchi R."/>
            <person name="Lucas S."/>
            <person name="Mica E."/>
            <person name="Maldonado J."/>
            <person name="Lazzari B."/>
            <person name="Bielenberg D."/>
            <person name="Pirona R."/>
            <person name="Miculan M."/>
            <person name="Barakat A."/>
            <person name="Testolin R."/>
            <person name="Stella A."/>
            <person name="Tartarini S."/>
            <person name="Tonutti P."/>
            <person name="Arus P."/>
            <person name="Orellana A."/>
            <person name="Wells C."/>
            <person name="Main D."/>
            <person name="Vizzotto G."/>
            <person name="Silva H."/>
            <person name="Salamini F."/>
            <person name="Schmutz J."/>
            <person name="Morgante M."/>
            <person name="Rokhsar D.S."/>
        </authorList>
    </citation>
    <scope>NUCLEOTIDE SEQUENCE [LARGE SCALE GENOMIC DNA]</scope>
    <source>
        <strain evidence="2">cv. Nemared</strain>
    </source>
</reference>
<proteinExistence type="predicted"/>
<dbReference type="Gramene" id="ONI26455">
    <property type="protein sequence ID" value="ONI26455"/>
    <property type="gene ID" value="PRUPE_1G026100"/>
</dbReference>
<gene>
    <name evidence="1" type="ORF">PRUPE_1G026100</name>
</gene>
<dbReference type="AlphaFoldDB" id="A0A251QUR4"/>
<evidence type="ECO:0000313" key="1">
    <source>
        <dbReference type="EMBL" id="ONI26455.1"/>
    </source>
</evidence>
<protein>
    <submittedName>
        <fullName evidence="1">Uncharacterized protein</fullName>
    </submittedName>
</protein>
<organism evidence="1 2">
    <name type="scientific">Prunus persica</name>
    <name type="common">Peach</name>
    <name type="synonym">Amygdalus persica</name>
    <dbReference type="NCBI Taxonomy" id="3760"/>
    <lineage>
        <taxon>Eukaryota</taxon>
        <taxon>Viridiplantae</taxon>
        <taxon>Streptophyta</taxon>
        <taxon>Embryophyta</taxon>
        <taxon>Tracheophyta</taxon>
        <taxon>Spermatophyta</taxon>
        <taxon>Magnoliopsida</taxon>
        <taxon>eudicotyledons</taxon>
        <taxon>Gunneridae</taxon>
        <taxon>Pentapetalae</taxon>
        <taxon>rosids</taxon>
        <taxon>fabids</taxon>
        <taxon>Rosales</taxon>
        <taxon>Rosaceae</taxon>
        <taxon>Amygdaloideae</taxon>
        <taxon>Amygdaleae</taxon>
        <taxon>Prunus</taxon>
    </lineage>
</organism>
<evidence type="ECO:0000313" key="2">
    <source>
        <dbReference type="Proteomes" id="UP000006882"/>
    </source>
</evidence>
<accession>A0A251QUR4</accession>
<name>A0A251QUR4_PRUPE</name>